<keyword evidence="2" id="KW-0813">Transport</keyword>
<evidence type="ECO:0000256" key="1">
    <source>
        <dbReference type="ARBA" id="ARBA00009477"/>
    </source>
</evidence>
<organism evidence="6 7">
    <name type="scientific">Salibacter halophilus</name>
    <dbReference type="NCBI Taxonomy" id="1803916"/>
    <lineage>
        <taxon>Bacteria</taxon>
        <taxon>Pseudomonadati</taxon>
        <taxon>Bacteroidota</taxon>
        <taxon>Flavobacteriia</taxon>
        <taxon>Flavobacteriales</taxon>
        <taxon>Salibacteraceae</taxon>
        <taxon>Salibacter</taxon>
    </lineage>
</organism>
<feature type="domain" description="CusB-like beta-barrel" evidence="4">
    <location>
        <begin position="237"/>
        <end position="307"/>
    </location>
</feature>
<dbReference type="Pfam" id="PF25954">
    <property type="entry name" value="Beta-barrel_RND_2"/>
    <property type="match status" value="1"/>
</dbReference>
<reference evidence="6 7" key="1">
    <citation type="submission" date="2019-09" db="EMBL/GenBank/DDBJ databases">
        <title>Genomes of Cryomorphaceae.</title>
        <authorList>
            <person name="Bowman J.P."/>
        </authorList>
    </citation>
    <scope>NUCLEOTIDE SEQUENCE [LARGE SCALE GENOMIC DNA]</scope>
    <source>
        <strain evidence="6 7">KCTC 52047</strain>
    </source>
</reference>
<dbReference type="InterPro" id="IPR006143">
    <property type="entry name" value="RND_pump_MFP"/>
</dbReference>
<dbReference type="NCBIfam" id="TIGR01730">
    <property type="entry name" value="RND_mfp"/>
    <property type="match status" value="1"/>
</dbReference>
<dbReference type="Proteomes" id="UP000435357">
    <property type="component" value="Unassembled WGS sequence"/>
</dbReference>
<name>A0A6N6M8F6_9FLAO</name>
<dbReference type="GO" id="GO:0060003">
    <property type="term" value="P:copper ion export"/>
    <property type="evidence" value="ECO:0007669"/>
    <property type="project" value="TreeGrafter"/>
</dbReference>
<dbReference type="Gene3D" id="2.40.50.100">
    <property type="match status" value="1"/>
</dbReference>
<dbReference type="InterPro" id="IPR058647">
    <property type="entry name" value="BSH_CzcB-like"/>
</dbReference>
<dbReference type="InterPro" id="IPR051909">
    <property type="entry name" value="MFP_Cation_Efflux"/>
</dbReference>
<evidence type="ECO:0000256" key="2">
    <source>
        <dbReference type="ARBA" id="ARBA00022448"/>
    </source>
</evidence>
<evidence type="ECO:0000313" key="7">
    <source>
        <dbReference type="Proteomes" id="UP000435357"/>
    </source>
</evidence>
<keyword evidence="7" id="KW-1185">Reference proteome</keyword>
<dbReference type="InterPro" id="IPR058792">
    <property type="entry name" value="Beta-barrel_RND_2"/>
</dbReference>
<dbReference type="Pfam" id="PF25973">
    <property type="entry name" value="BSH_CzcB"/>
    <property type="match status" value="1"/>
</dbReference>
<dbReference type="Gene3D" id="2.40.30.170">
    <property type="match status" value="1"/>
</dbReference>
<dbReference type="PROSITE" id="PS51257">
    <property type="entry name" value="PROKAR_LIPOPROTEIN"/>
    <property type="match status" value="1"/>
</dbReference>
<protein>
    <submittedName>
        <fullName evidence="6">Efflux RND transporter periplasmic adaptor subunit</fullName>
    </submittedName>
</protein>
<dbReference type="EMBL" id="WACR01000005">
    <property type="protein sequence ID" value="KAB1064384.1"/>
    <property type="molecule type" value="Genomic_DNA"/>
</dbReference>
<dbReference type="GO" id="GO:0016020">
    <property type="term" value="C:membrane"/>
    <property type="evidence" value="ECO:0007669"/>
    <property type="project" value="InterPro"/>
</dbReference>
<evidence type="ECO:0000256" key="3">
    <source>
        <dbReference type="SAM" id="SignalP"/>
    </source>
</evidence>
<dbReference type="GO" id="GO:0030313">
    <property type="term" value="C:cell envelope"/>
    <property type="evidence" value="ECO:0007669"/>
    <property type="project" value="TreeGrafter"/>
</dbReference>
<proteinExistence type="inferred from homology"/>
<dbReference type="RefSeq" id="WP_151167498.1">
    <property type="nucleotide sequence ID" value="NZ_WACR01000005.1"/>
</dbReference>
<feature type="signal peptide" evidence="3">
    <location>
        <begin position="1"/>
        <end position="24"/>
    </location>
</feature>
<feature type="chain" id="PRO_5026806622" evidence="3">
    <location>
        <begin position="25"/>
        <end position="396"/>
    </location>
</feature>
<dbReference type="GO" id="GO:0022857">
    <property type="term" value="F:transmembrane transporter activity"/>
    <property type="evidence" value="ECO:0007669"/>
    <property type="project" value="InterPro"/>
</dbReference>
<feature type="domain" description="CzcB-like barrel-sandwich hybrid" evidence="5">
    <location>
        <begin position="85"/>
        <end position="228"/>
    </location>
</feature>
<dbReference type="PANTHER" id="PTHR30097">
    <property type="entry name" value="CATION EFFLUX SYSTEM PROTEIN CUSB"/>
    <property type="match status" value="1"/>
</dbReference>
<dbReference type="AlphaFoldDB" id="A0A6N6M8F6"/>
<comment type="caution">
    <text evidence="6">The sequence shown here is derived from an EMBL/GenBank/DDBJ whole genome shotgun (WGS) entry which is preliminary data.</text>
</comment>
<comment type="similarity">
    <text evidence="1">Belongs to the membrane fusion protein (MFP) (TC 8.A.1) family.</text>
</comment>
<evidence type="ECO:0000259" key="5">
    <source>
        <dbReference type="Pfam" id="PF25973"/>
    </source>
</evidence>
<dbReference type="SUPFAM" id="SSF111369">
    <property type="entry name" value="HlyD-like secretion proteins"/>
    <property type="match status" value="1"/>
</dbReference>
<keyword evidence="3" id="KW-0732">Signal</keyword>
<gene>
    <name evidence="6" type="ORF">F3059_06690</name>
</gene>
<evidence type="ECO:0000259" key="4">
    <source>
        <dbReference type="Pfam" id="PF25954"/>
    </source>
</evidence>
<dbReference type="OrthoDB" id="9814657at2"/>
<sequence>MKPTYIFSLVISLNLLLVSCGGSSGGSNREENAQEKQNEKVDNTISLNQKQVKNLNISIDTLPQRLMGKSIQVNGMLRVPPQHEAKVTSIIGANVQSIAVIEGDRVEKGDLLATLSHPDLIRLQTDYIKSYNQLEFAQKEYERQKKLYEEEVGSGKAFQQIKSEYFSLKGEVAGYEAQLKQLGISPSTIRNGDVRKEVPVVSPFDGYVEKVKIQIGQYVTPSQPMVMIVNNDHVHADFMVFEKDAHKVKIDQPITFSLSSMPERKFEARIYSVGKKFEQNPKAIHVHAEIKSHSDTLIPGMYINGTVHLSDEKRYILPEGAFVDEEGKTFIYQVVESGSDQKDWHFKPVEVKRGIQQGKWVEVKPLSDFDFQANFVHQNAYYLISEMKKNESGHSH</sequence>
<dbReference type="PANTHER" id="PTHR30097:SF4">
    <property type="entry name" value="SLR6042 PROTEIN"/>
    <property type="match status" value="1"/>
</dbReference>
<evidence type="ECO:0000313" key="6">
    <source>
        <dbReference type="EMBL" id="KAB1064384.1"/>
    </source>
</evidence>
<dbReference type="Gene3D" id="1.10.287.470">
    <property type="entry name" value="Helix hairpin bin"/>
    <property type="match status" value="1"/>
</dbReference>
<accession>A0A6N6M8F6</accession>
<dbReference type="GO" id="GO:0015679">
    <property type="term" value="P:plasma membrane copper ion transport"/>
    <property type="evidence" value="ECO:0007669"/>
    <property type="project" value="TreeGrafter"/>
</dbReference>